<accession>A0ABV3FZK8</accession>
<proteinExistence type="predicted"/>
<dbReference type="EMBL" id="JBFAKC010000012">
    <property type="protein sequence ID" value="MEV0710864.1"/>
    <property type="molecule type" value="Genomic_DNA"/>
</dbReference>
<dbReference type="Proteomes" id="UP001551695">
    <property type="component" value="Unassembled WGS sequence"/>
</dbReference>
<dbReference type="RefSeq" id="WP_355090041.1">
    <property type="nucleotide sequence ID" value="NZ_JBEXKW010000088.1"/>
</dbReference>
<reference evidence="1 2" key="1">
    <citation type="submission" date="2024-06" db="EMBL/GenBank/DDBJ databases">
        <title>The Natural Products Discovery Center: Release of the First 8490 Sequenced Strains for Exploring Actinobacteria Biosynthetic Diversity.</title>
        <authorList>
            <person name="Kalkreuter E."/>
            <person name="Kautsar S.A."/>
            <person name="Yang D."/>
            <person name="Bader C.D."/>
            <person name="Teijaro C.N."/>
            <person name="Fluegel L."/>
            <person name="Davis C.M."/>
            <person name="Simpson J.R."/>
            <person name="Lauterbach L."/>
            <person name="Steele A.D."/>
            <person name="Gui C."/>
            <person name="Meng S."/>
            <person name="Li G."/>
            <person name="Viehrig K."/>
            <person name="Ye F."/>
            <person name="Su P."/>
            <person name="Kiefer A.F."/>
            <person name="Nichols A."/>
            <person name="Cepeda A.J."/>
            <person name="Yan W."/>
            <person name="Fan B."/>
            <person name="Jiang Y."/>
            <person name="Adhikari A."/>
            <person name="Zheng C.-J."/>
            <person name="Schuster L."/>
            <person name="Cowan T.M."/>
            <person name="Smanski M.J."/>
            <person name="Chevrette M.G."/>
            <person name="De Carvalho L.P.S."/>
            <person name="Shen B."/>
        </authorList>
    </citation>
    <scope>NUCLEOTIDE SEQUENCE [LARGE SCALE GENOMIC DNA]</scope>
    <source>
        <strain evidence="1 2">NPDC050403</strain>
    </source>
</reference>
<comment type="caution">
    <text evidence="1">The sequence shown here is derived from an EMBL/GenBank/DDBJ whole genome shotgun (WGS) entry which is preliminary data.</text>
</comment>
<protein>
    <submittedName>
        <fullName evidence="1">Uncharacterized protein</fullName>
    </submittedName>
</protein>
<keyword evidence="2" id="KW-1185">Reference proteome</keyword>
<organism evidence="1 2">
    <name type="scientific">Nocardia aurea</name>
    <dbReference type="NCBI Taxonomy" id="2144174"/>
    <lineage>
        <taxon>Bacteria</taxon>
        <taxon>Bacillati</taxon>
        <taxon>Actinomycetota</taxon>
        <taxon>Actinomycetes</taxon>
        <taxon>Mycobacteriales</taxon>
        <taxon>Nocardiaceae</taxon>
        <taxon>Nocardia</taxon>
    </lineage>
</organism>
<gene>
    <name evidence="1" type="ORF">AB0I48_25185</name>
</gene>
<name>A0ABV3FZK8_9NOCA</name>
<sequence length="106" mass="11840">MSWEDHHRRSDIVHTVLERATLDPHDPDLFSGIPDLDRLFGGPTGVLLTLRHRWNNHLAAKLDQALAQGQSDAEAYLELRGEQPALHALLDAQYGHRDSTAAAMAR</sequence>
<evidence type="ECO:0000313" key="2">
    <source>
        <dbReference type="Proteomes" id="UP001551695"/>
    </source>
</evidence>
<evidence type="ECO:0000313" key="1">
    <source>
        <dbReference type="EMBL" id="MEV0710864.1"/>
    </source>
</evidence>